<keyword evidence="1" id="KW-0472">Membrane</keyword>
<proteinExistence type="predicted"/>
<dbReference type="Proteomes" id="UP001181622">
    <property type="component" value="Unassembled WGS sequence"/>
</dbReference>
<dbReference type="EMBL" id="JADBEO010000013">
    <property type="protein sequence ID" value="MDR4306512.1"/>
    <property type="molecule type" value="Genomic_DNA"/>
</dbReference>
<feature type="transmembrane region" description="Helical" evidence="1">
    <location>
        <begin position="88"/>
        <end position="109"/>
    </location>
</feature>
<gene>
    <name evidence="2" type="ORF">IHQ68_07770</name>
</gene>
<keyword evidence="1" id="KW-1133">Transmembrane helix</keyword>
<evidence type="ECO:0000313" key="2">
    <source>
        <dbReference type="EMBL" id="MDR4306512.1"/>
    </source>
</evidence>
<accession>A0ABU1DEK5</accession>
<comment type="caution">
    <text evidence="2">The sequence shown here is derived from an EMBL/GenBank/DDBJ whole genome shotgun (WGS) entry which is preliminary data.</text>
</comment>
<keyword evidence="3" id="KW-1185">Reference proteome</keyword>
<name>A0ABU1DEK5_9HYPH</name>
<protein>
    <submittedName>
        <fullName evidence="2">Uncharacterized protein</fullName>
    </submittedName>
</protein>
<organism evidence="2 3">
    <name type="scientific">Chelatococcus sambhunathii</name>
    <dbReference type="NCBI Taxonomy" id="363953"/>
    <lineage>
        <taxon>Bacteria</taxon>
        <taxon>Pseudomonadati</taxon>
        <taxon>Pseudomonadota</taxon>
        <taxon>Alphaproteobacteria</taxon>
        <taxon>Hyphomicrobiales</taxon>
        <taxon>Chelatococcaceae</taxon>
        <taxon>Chelatococcus</taxon>
    </lineage>
</organism>
<evidence type="ECO:0000256" key="1">
    <source>
        <dbReference type="SAM" id="Phobius"/>
    </source>
</evidence>
<keyword evidence="1" id="KW-0812">Transmembrane</keyword>
<reference evidence="2" key="1">
    <citation type="submission" date="2020-10" db="EMBL/GenBank/DDBJ databases">
        <authorList>
            <person name="Abbas A."/>
            <person name="Razzaq R."/>
            <person name="Waqas M."/>
            <person name="Abbas N."/>
            <person name="Nielsen T.K."/>
            <person name="Hansen L.H."/>
            <person name="Hussain S."/>
            <person name="Shahid M."/>
        </authorList>
    </citation>
    <scope>NUCLEOTIDE SEQUENCE</scope>
    <source>
        <strain evidence="2">S14</strain>
    </source>
</reference>
<sequence length="133" mass="14023">MDHFAERLDALGPDVARWPAAEAEEARALIARSAEARRLHAEALRLAEIVAEAAEAAVLNGFAFRVVADVQSRRSDRLGWLFDSPRRFALAGASFCVAALALGVAIGAVTVPAQADDGDADLASPLVSLETDI</sequence>
<evidence type="ECO:0000313" key="3">
    <source>
        <dbReference type="Proteomes" id="UP001181622"/>
    </source>
</evidence>